<dbReference type="InterPro" id="IPR009057">
    <property type="entry name" value="Homeodomain-like_sf"/>
</dbReference>
<dbReference type="STRING" id="521013.SAMN04488567_0766"/>
<dbReference type="Pfam" id="PF12833">
    <property type="entry name" value="HTH_18"/>
    <property type="match status" value="1"/>
</dbReference>
<dbReference type="EMBL" id="FNAT01000001">
    <property type="protein sequence ID" value="SDE08496.1"/>
    <property type="molecule type" value="Genomic_DNA"/>
</dbReference>
<keyword evidence="6" id="KW-1185">Reference proteome</keyword>
<keyword evidence="2" id="KW-0238">DNA-binding</keyword>
<name>A0A1G7A3M9_9RHOB</name>
<dbReference type="InterPro" id="IPR032687">
    <property type="entry name" value="AraC-type_N"/>
</dbReference>
<evidence type="ECO:0000313" key="5">
    <source>
        <dbReference type="EMBL" id="SDE08496.1"/>
    </source>
</evidence>
<dbReference type="PANTHER" id="PTHR47894:SF1">
    <property type="entry name" value="HTH-TYPE TRANSCRIPTIONAL REGULATOR VQSM"/>
    <property type="match status" value="1"/>
</dbReference>
<organism evidence="5 6">
    <name type="scientific">Limimaricola pyoseonensis</name>
    <dbReference type="NCBI Taxonomy" id="521013"/>
    <lineage>
        <taxon>Bacteria</taxon>
        <taxon>Pseudomonadati</taxon>
        <taxon>Pseudomonadota</taxon>
        <taxon>Alphaproteobacteria</taxon>
        <taxon>Rhodobacterales</taxon>
        <taxon>Paracoccaceae</taxon>
        <taxon>Limimaricola</taxon>
    </lineage>
</organism>
<dbReference type="InterPro" id="IPR018060">
    <property type="entry name" value="HTH_AraC"/>
</dbReference>
<dbReference type="SUPFAM" id="SSF46689">
    <property type="entry name" value="Homeodomain-like"/>
    <property type="match status" value="1"/>
</dbReference>
<gene>
    <name evidence="5" type="ORF">SAMN04488567_0766</name>
</gene>
<keyword evidence="3" id="KW-0804">Transcription</keyword>
<dbReference type="GO" id="GO:0005829">
    <property type="term" value="C:cytosol"/>
    <property type="evidence" value="ECO:0007669"/>
    <property type="project" value="TreeGrafter"/>
</dbReference>
<sequence>MRTGASRYAIDMGWGLILGQLGIDPQDVLRSARLPLDLFRREAASLDSAEYFRLWQAMERVSGDPLLPLRLARAMTAETFSPALFACLCSESLDAALARLALYKPLIGPMHLSVEKDASETVVEIRGLPGDIDPPPSLIAGELVFFTHLARLGLRERIVPTRVESPVPLPQPHAFADWLGCAPRHGEAARVAFRGRDAERPFLTANPAMWAAFEPGLRQRLSDATAQTSMAGRLRGWFNETIASGRVSINEAARDLGVSGRTLQRRLSAEDTSFQKELSAVRERLARHYLTQTRLSTGEIAFLLGYAEPNSFYRALHGWTGATPDRIRSGGGVVS</sequence>
<evidence type="ECO:0000256" key="3">
    <source>
        <dbReference type="ARBA" id="ARBA00023163"/>
    </source>
</evidence>
<dbReference type="PROSITE" id="PS01124">
    <property type="entry name" value="HTH_ARAC_FAMILY_2"/>
    <property type="match status" value="1"/>
</dbReference>
<dbReference type="SMART" id="SM00342">
    <property type="entry name" value="HTH_ARAC"/>
    <property type="match status" value="1"/>
</dbReference>
<dbReference type="PANTHER" id="PTHR47894">
    <property type="entry name" value="HTH-TYPE TRANSCRIPTIONAL REGULATOR GADX"/>
    <property type="match status" value="1"/>
</dbReference>
<dbReference type="GO" id="GO:0000976">
    <property type="term" value="F:transcription cis-regulatory region binding"/>
    <property type="evidence" value="ECO:0007669"/>
    <property type="project" value="TreeGrafter"/>
</dbReference>
<dbReference type="Gene3D" id="1.10.10.60">
    <property type="entry name" value="Homeodomain-like"/>
    <property type="match status" value="1"/>
</dbReference>
<dbReference type="Pfam" id="PF12625">
    <property type="entry name" value="Arabinose_bd"/>
    <property type="match status" value="1"/>
</dbReference>
<feature type="domain" description="HTH araC/xylS-type" evidence="4">
    <location>
        <begin position="232"/>
        <end position="330"/>
    </location>
</feature>
<dbReference type="AlphaFoldDB" id="A0A1G7A3M9"/>
<evidence type="ECO:0000256" key="1">
    <source>
        <dbReference type="ARBA" id="ARBA00023015"/>
    </source>
</evidence>
<evidence type="ECO:0000259" key="4">
    <source>
        <dbReference type="PROSITE" id="PS01124"/>
    </source>
</evidence>
<evidence type="ECO:0000313" key="6">
    <source>
        <dbReference type="Proteomes" id="UP000198922"/>
    </source>
</evidence>
<keyword evidence="1" id="KW-0805">Transcription regulation</keyword>
<reference evidence="6" key="1">
    <citation type="submission" date="2016-10" db="EMBL/GenBank/DDBJ databases">
        <authorList>
            <person name="Varghese N."/>
            <person name="Submissions S."/>
        </authorList>
    </citation>
    <scope>NUCLEOTIDE SEQUENCE [LARGE SCALE GENOMIC DNA]</scope>
    <source>
        <strain evidence="6">DSM 21424</strain>
    </source>
</reference>
<accession>A0A1G7A3M9</accession>
<evidence type="ECO:0000256" key="2">
    <source>
        <dbReference type="ARBA" id="ARBA00023125"/>
    </source>
</evidence>
<dbReference type="GO" id="GO:0003700">
    <property type="term" value="F:DNA-binding transcription factor activity"/>
    <property type="evidence" value="ECO:0007669"/>
    <property type="project" value="InterPro"/>
</dbReference>
<protein>
    <submittedName>
        <fullName evidence="5">Helix-turn-helix domain-containing protein</fullName>
    </submittedName>
</protein>
<proteinExistence type="predicted"/>
<dbReference type="Proteomes" id="UP000198922">
    <property type="component" value="Unassembled WGS sequence"/>
</dbReference>